<dbReference type="SUPFAM" id="SSF46785">
    <property type="entry name" value="Winged helix' DNA-binding domain"/>
    <property type="match status" value="1"/>
</dbReference>
<dbReference type="SUPFAM" id="SSF53850">
    <property type="entry name" value="Periplasmic binding protein-like II"/>
    <property type="match status" value="1"/>
</dbReference>
<dbReference type="InterPro" id="IPR036390">
    <property type="entry name" value="WH_DNA-bd_sf"/>
</dbReference>
<dbReference type="PRINTS" id="PR00039">
    <property type="entry name" value="HTHLYSR"/>
</dbReference>
<keyword evidence="7" id="KW-1185">Reference proteome</keyword>
<dbReference type="NCBIfam" id="NF040786">
    <property type="entry name" value="LysR_Sec_metab"/>
    <property type="match status" value="1"/>
</dbReference>
<dbReference type="InterPro" id="IPR036388">
    <property type="entry name" value="WH-like_DNA-bd_sf"/>
</dbReference>
<dbReference type="PANTHER" id="PTHR30126">
    <property type="entry name" value="HTH-TYPE TRANSCRIPTIONAL REGULATOR"/>
    <property type="match status" value="1"/>
</dbReference>
<evidence type="ECO:0000256" key="3">
    <source>
        <dbReference type="ARBA" id="ARBA00023125"/>
    </source>
</evidence>
<evidence type="ECO:0000259" key="5">
    <source>
        <dbReference type="PROSITE" id="PS50931"/>
    </source>
</evidence>
<comment type="similarity">
    <text evidence="1">Belongs to the LysR transcriptional regulatory family.</text>
</comment>
<evidence type="ECO:0000256" key="1">
    <source>
        <dbReference type="ARBA" id="ARBA00009437"/>
    </source>
</evidence>
<feature type="domain" description="HTH lysR-type" evidence="5">
    <location>
        <begin position="1"/>
        <end position="58"/>
    </location>
</feature>
<proteinExistence type="inferred from homology"/>
<evidence type="ECO:0000256" key="4">
    <source>
        <dbReference type="ARBA" id="ARBA00023163"/>
    </source>
</evidence>
<gene>
    <name evidence="6" type="ORF">HFQ13_11290</name>
</gene>
<dbReference type="EMBL" id="JAAXYO010000165">
    <property type="protein sequence ID" value="MBU2788774.1"/>
    <property type="molecule type" value="Genomic_DNA"/>
</dbReference>
<dbReference type="GO" id="GO:0000976">
    <property type="term" value="F:transcription cis-regulatory region binding"/>
    <property type="evidence" value="ECO:0007669"/>
    <property type="project" value="TreeGrafter"/>
</dbReference>
<keyword evidence="3" id="KW-0238">DNA-binding</keyword>
<dbReference type="Gene3D" id="1.10.10.10">
    <property type="entry name" value="Winged helix-like DNA-binding domain superfamily/Winged helix DNA-binding domain"/>
    <property type="match status" value="1"/>
</dbReference>
<dbReference type="RefSeq" id="WP_215872325.1">
    <property type="nucleotide sequence ID" value="NZ_JAAXYO010000165.1"/>
</dbReference>
<dbReference type="PANTHER" id="PTHR30126:SF39">
    <property type="entry name" value="HTH-TYPE TRANSCRIPTIONAL REGULATOR CYSL"/>
    <property type="match status" value="1"/>
</dbReference>
<dbReference type="FunFam" id="1.10.10.10:FF:000001">
    <property type="entry name" value="LysR family transcriptional regulator"/>
    <property type="match status" value="1"/>
</dbReference>
<dbReference type="AlphaFoldDB" id="A0AAE2YR06"/>
<dbReference type="Gene3D" id="3.40.190.290">
    <property type="match status" value="1"/>
</dbReference>
<name>A0AAE2YR06_9PROT</name>
<reference evidence="6" key="1">
    <citation type="journal article" date="2021" name="ISME J.">
        <title>Genomic evolution of the class Acidithiobacillia: deep-branching Proteobacteria living in extreme acidic conditions.</title>
        <authorList>
            <person name="Moya-Beltran A."/>
            <person name="Beard S."/>
            <person name="Rojas-Villalobos C."/>
            <person name="Issotta F."/>
            <person name="Gallardo Y."/>
            <person name="Ulloa R."/>
            <person name="Giaveno A."/>
            <person name="Degli Esposti M."/>
            <person name="Johnson D.B."/>
            <person name="Quatrini R."/>
        </authorList>
    </citation>
    <scope>NUCLEOTIDE SEQUENCE</scope>
    <source>
        <strain evidence="6">VAN18-1</strain>
    </source>
</reference>
<organism evidence="6 7">
    <name type="scientific">Igneacidithiobacillus copahuensis</name>
    <dbReference type="NCBI Taxonomy" id="2724909"/>
    <lineage>
        <taxon>Bacteria</taxon>
        <taxon>Pseudomonadati</taxon>
        <taxon>Pseudomonadota</taxon>
        <taxon>Acidithiobacillia</taxon>
        <taxon>Acidithiobacillales</taxon>
        <taxon>Acidithiobacillaceae</taxon>
        <taxon>Igneacidithiobacillus</taxon>
    </lineage>
</organism>
<keyword evidence="2" id="KW-0805">Transcription regulation</keyword>
<dbReference type="Pfam" id="PF00126">
    <property type="entry name" value="HTH_1"/>
    <property type="match status" value="1"/>
</dbReference>
<dbReference type="GO" id="GO:0003700">
    <property type="term" value="F:DNA-binding transcription factor activity"/>
    <property type="evidence" value="ECO:0007669"/>
    <property type="project" value="InterPro"/>
</dbReference>
<dbReference type="Proteomes" id="UP001197378">
    <property type="component" value="Unassembled WGS sequence"/>
</dbReference>
<dbReference type="PROSITE" id="PS50931">
    <property type="entry name" value="HTH_LYSR"/>
    <property type="match status" value="1"/>
</dbReference>
<dbReference type="InterPro" id="IPR000847">
    <property type="entry name" value="LysR_HTH_N"/>
</dbReference>
<protein>
    <submittedName>
        <fullName evidence="6">LysR family transcriptional regulator</fullName>
    </submittedName>
</protein>
<evidence type="ECO:0000313" key="7">
    <source>
        <dbReference type="Proteomes" id="UP001197378"/>
    </source>
</evidence>
<dbReference type="InterPro" id="IPR047788">
    <property type="entry name" value="LysR-like_Sec_metab"/>
</dbReference>
<keyword evidence="4" id="KW-0804">Transcription</keyword>
<evidence type="ECO:0000256" key="2">
    <source>
        <dbReference type="ARBA" id="ARBA00023015"/>
    </source>
</evidence>
<sequence>MADRRLQVFHTVARLLSFTKAAETLHMTQPAVTFQVKQLEEQFNTRLFDRTHNRISLTEAGMVVYEYSERILSLYSEMSNRVGEMTGDLRGHLLIGASTTIAEYMLPRVLGDFKMKYPDVQVRLHVGNTDKIVHMIEDNSIDLGLVEGVVTNKSLATLKCCMDNMIVIAPADHALSEHQTVSARELLDFPFVSREEGSGTREVTMEYLSQEGVDPQDLHITMELGSPEAVKGAVEGGLGVAVVSEATVLKELALGSIVARPLNPPLARPYFFVYQKQKFRSLVMDEFLEFSKERCAKDFLTLPKQRGVIRS</sequence>
<evidence type="ECO:0000313" key="6">
    <source>
        <dbReference type="EMBL" id="MBU2788774.1"/>
    </source>
</evidence>
<dbReference type="CDD" id="cd08420">
    <property type="entry name" value="PBP2_CysL_like"/>
    <property type="match status" value="1"/>
</dbReference>
<dbReference type="Pfam" id="PF03466">
    <property type="entry name" value="LysR_substrate"/>
    <property type="match status" value="1"/>
</dbReference>
<comment type="caution">
    <text evidence="6">The sequence shown here is derived from an EMBL/GenBank/DDBJ whole genome shotgun (WGS) entry which is preliminary data.</text>
</comment>
<accession>A0AAE2YR06</accession>
<dbReference type="InterPro" id="IPR005119">
    <property type="entry name" value="LysR_subst-bd"/>
</dbReference>